<evidence type="ECO:0000256" key="3">
    <source>
        <dbReference type="ARBA" id="ARBA00006483"/>
    </source>
</evidence>
<evidence type="ECO:0000313" key="10">
    <source>
        <dbReference type="EMBL" id="PRW57517.1"/>
    </source>
</evidence>
<evidence type="ECO:0000259" key="9">
    <source>
        <dbReference type="Pfam" id="PF02492"/>
    </source>
</evidence>
<dbReference type="GO" id="GO:0016020">
    <property type="term" value="C:membrane"/>
    <property type="evidence" value="ECO:0007669"/>
    <property type="project" value="UniProtKB-SubCell"/>
</dbReference>
<comment type="subcellular location">
    <subcellularLocation>
        <location evidence="2">Membrane</location>
        <topology evidence="2">Multi-pass membrane protein</topology>
    </subcellularLocation>
</comment>
<dbReference type="PANTHER" id="PTHR13748">
    <property type="entry name" value="COBW-RELATED"/>
    <property type="match status" value="1"/>
</dbReference>
<feature type="transmembrane region" description="Helical" evidence="8">
    <location>
        <begin position="73"/>
        <end position="92"/>
    </location>
</feature>
<dbReference type="Pfam" id="PF03208">
    <property type="entry name" value="PRA1"/>
    <property type="match status" value="1"/>
</dbReference>
<evidence type="ECO:0000256" key="8">
    <source>
        <dbReference type="SAM" id="Phobius"/>
    </source>
</evidence>
<evidence type="ECO:0000256" key="7">
    <source>
        <dbReference type="SAM" id="MobiDB-lite"/>
    </source>
</evidence>
<sequence>MAAPDVPAVQEAAQEQAVSQRAGLVLGWLQGLKQNAAQSFREAKPWSEVLDRTAFAKPAGMAEATGRMRKNVAYFKVNYGIVAVSTTALVMVMNPWSLIVLAVLALLWGYAYIVRTTPLVMGGRELSDREKFLALSGASLVVIFFLTSVGATLFYALGLSMLLIGAHAAMRVPDDLFLDDVPETQQGGFLSLLTGSAKPVVATAIASAKNPCRSEPAMPTVRRLRLPVPVNIITGSLASGKTTFIGALLRQKPQDEVWAVLVNEFGAAGLDAALLEGGSAAEPSAVGSSSGSSGGSLDGIHIKQLAGGCLCCALSNVTALAIAQLLRSVKPDRLLIEPSGLAHPANLLDMLQGEHLGRSLALQPVVCLVDATQFSGGASAPACCTVPLLADQISIADVLVGSKADLCDEPALAAFHDWAEGLFPPKLLVTTAQQGQLDDGTAGAAGSVALADLLSWPQGSSRVDGASSSAAAGEAGASSSDLPLRRPRQGTAGQPWLSSSGGGSGSASGSPSAAEEAVSRERPLRKLVQDDSGAHAACGWIFHRDCTFDRSRLQALLQLLVPRTLRLKGVFRVSPTTWVAVSAAPAPQMTAAAQQDAAPGAEAASNSQPPAAAVELREIAYRRDSRAELIIDVAAAAAAACSAHAADTVPSLAAGSLEQQAAQLGLGDGGGTEQQVVAALRQAAVGDWSGLEALLQQTRVM</sequence>
<comment type="function">
    <text evidence="1">May be involved in both secretory and endocytic intracellular trafficking in the endosomal/prevacuolar compartments.</text>
</comment>
<accession>A0A2P6TTW5</accession>
<dbReference type="CDD" id="cd03112">
    <property type="entry name" value="CobW-like"/>
    <property type="match status" value="1"/>
</dbReference>
<dbReference type="InterPro" id="IPR051316">
    <property type="entry name" value="Zinc-reg_GTPase_activator"/>
</dbReference>
<dbReference type="AlphaFoldDB" id="A0A2P6TTW5"/>
<evidence type="ECO:0000256" key="1">
    <source>
        <dbReference type="ARBA" id="ARBA00002501"/>
    </source>
</evidence>
<comment type="caution">
    <text evidence="10">The sequence shown here is derived from an EMBL/GenBank/DDBJ whole genome shotgun (WGS) entry which is preliminary data.</text>
</comment>
<dbReference type="STRING" id="3076.A0A2P6TTW5"/>
<evidence type="ECO:0000256" key="6">
    <source>
        <dbReference type="ARBA" id="ARBA00023136"/>
    </source>
</evidence>
<dbReference type="InterPro" id="IPR004895">
    <property type="entry name" value="Prenylated_rab_accept_PRA1"/>
</dbReference>
<dbReference type="GO" id="GO:0016192">
    <property type="term" value="P:vesicle-mediated transport"/>
    <property type="evidence" value="ECO:0007669"/>
    <property type="project" value="UniProtKB-ARBA"/>
</dbReference>
<dbReference type="InterPro" id="IPR003495">
    <property type="entry name" value="CobW/HypB/UreG_nucleotide-bd"/>
</dbReference>
<keyword evidence="11" id="KW-1185">Reference proteome</keyword>
<feature type="compositionally biased region" description="Low complexity" evidence="7">
    <location>
        <begin position="465"/>
        <end position="480"/>
    </location>
</feature>
<dbReference type="InterPro" id="IPR027417">
    <property type="entry name" value="P-loop_NTPase"/>
</dbReference>
<gene>
    <name evidence="10" type="ORF">C2E21_4296</name>
</gene>
<dbReference type="OrthoDB" id="63113at2759"/>
<evidence type="ECO:0000256" key="2">
    <source>
        <dbReference type="ARBA" id="ARBA00004141"/>
    </source>
</evidence>
<reference evidence="10 11" key="1">
    <citation type="journal article" date="2018" name="Plant J.">
        <title>Genome sequences of Chlorella sorokiniana UTEX 1602 and Micractinium conductrix SAG 241.80: implications to maltose excretion by a green alga.</title>
        <authorList>
            <person name="Arriola M.B."/>
            <person name="Velmurugan N."/>
            <person name="Zhang Y."/>
            <person name="Plunkett M.H."/>
            <person name="Hondzo H."/>
            <person name="Barney B.M."/>
        </authorList>
    </citation>
    <scope>NUCLEOTIDE SEQUENCE [LARGE SCALE GENOMIC DNA]</scope>
    <source>
        <strain evidence="11">UTEX 1602</strain>
    </source>
</reference>
<keyword evidence="6 8" id="KW-0472">Membrane</keyword>
<evidence type="ECO:0000256" key="4">
    <source>
        <dbReference type="ARBA" id="ARBA00022692"/>
    </source>
</evidence>
<name>A0A2P6TTW5_CHLSO</name>
<feature type="domain" description="CobW/HypB/UreG nucleotide-binding" evidence="9">
    <location>
        <begin position="229"/>
        <end position="417"/>
    </location>
</feature>
<keyword evidence="4 8" id="KW-0812">Transmembrane</keyword>
<dbReference type="SUPFAM" id="SSF52540">
    <property type="entry name" value="P-loop containing nucleoside triphosphate hydrolases"/>
    <property type="match status" value="1"/>
</dbReference>
<dbReference type="Pfam" id="PF02492">
    <property type="entry name" value="cobW"/>
    <property type="match status" value="1"/>
</dbReference>
<dbReference type="EMBL" id="LHPG02000007">
    <property type="protein sequence ID" value="PRW57517.1"/>
    <property type="molecule type" value="Genomic_DNA"/>
</dbReference>
<dbReference type="Proteomes" id="UP000239899">
    <property type="component" value="Unassembled WGS sequence"/>
</dbReference>
<proteinExistence type="inferred from homology"/>
<keyword evidence="5 8" id="KW-1133">Transmembrane helix</keyword>
<dbReference type="PANTHER" id="PTHR13748:SF46">
    <property type="entry name" value="ZINC CHAPERONE YEIR"/>
    <property type="match status" value="1"/>
</dbReference>
<evidence type="ECO:0000313" key="11">
    <source>
        <dbReference type="Proteomes" id="UP000239899"/>
    </source>
</evidence>
<evidence type="ECO:0000256" key="5">
    <source>
        <dbReference type="ARBA" id="ARBA00022989"/>
    </source>
</evidence>
<organism evidence="10 11">
    <name type="scientific">Chlorella sorokiniana</name>
    <name type="common">Freshwater green alga</name>
    <dbReference type="NCBI Taxonomy" id="3076"/>
    <lineage>
        <taxon>Eukaryota</taxon>
        <taxon>Viridiplantae</taxon>
        <taxon>Chlorophyta</taxon>
        <taxon>core chlorophytes</taxon>
        <taxon>Trebouxiophyceae</taxon>
        <taxon>Chlorellales</taxon>
        <taxon>Chlorellaceae</taxon>
        <taxon>Chlorella clade</taxon>
        <taxon>Chlorella</taxon>
    </lineage>
</organism>
<feature type="region of interest" description="Disordered" evidence="7">
    <location>
        <begin position="462"/>
        <end position="522"/>
    </location>
</feature>
<dbReference type="GO" id="GO:0005783">
    <property type="term" value="C:endoplasmic reticulum"/>
    <property type="evidence" value="ECO:0007669"/>
    <property type="project" value="UniProtKB-ARBA"/>
</dbReference>
<feature type="transmembrane region" description="Helical" evidence="8">
    <location>
        <begin position="132"/>
        <end position="157"/>
    </location>
</feature>
<dbReference type="Gene3D" id="3.40.50.300">
    <property type="entry name" value="P-loop containing nucleotide triphosphate hydrolases"/>
    <property type="match status" value="1"/>
</dbReference>
<comment type="similarity">
    <text evidence="3">Belongs to the PRA1 family.</text>
</comment>
<feature type="transmembrane region" description="Helical" evidence="8">
    <location>
        <begin position="98"/>
        <end position="120"/>
    </location>
</feature>
<protein>
    <submittedName>
        <fullName evidence="10">PRA1 family B2</fullName>
    </submittedName>
</protein>